<dbReference type="InterPro" id="IPR023298">
    <property type="entry name" value="ATPase_P-typ_TM_dom_sf"/>
</dbReference>
<feature type="region of interest" description="Disordered" evidence="8">
    <location>
        <begin position="139"/>
        <end position="174"/>
    </location>
</feature>
<dbReference type="SUPFAM" id="SSF81660">
    <property type="entry name" value="Metal cation-transporting ATPase, ATP-binding domain N"/>
    <property type="match status" value="1"/>
</dbReference>
<dbReference type="Gene3D" id="3.40.1110.10">
    <property type="entry name" value="Calcium-transporting ATPase, cytoplasmic domain N"/>
    <property type="match status" value="1"/>
</dbReference>
<feature type="transmembrane region" description="Helical" evidence="9">
    <location>
        <begin position="536"/>
        <end position="554"/>
    </location>
</feature>
<evidence type="ECO:0000313" key="12">
    <source>
        <dbReference type="EMBL" id="WJZ99688.1"/>
    </source>
</evidence>
<dbReference type="Proteomes" id="UP001227230">
    <property type="component" value="Chromosome 12"/>
</dbReference>
<keyword evidence="7 9" id="KW-0472">Membrane</keyword>
<dbReference type="InterPro" id="IPR023214">
    <property type="entry name" value="HAD_sf"/>
</dbReference>
<evidence type="ECO:0000256" key="4">
    <source>
        <dbReference type="ARBA" id="ARBA00022837"/>
    </source>
</evidence>
<keyword evidence="6 9" id="KW-1133">Transmembrane helix</keyword>
<dbReference type="SUPFAM" id="SSF81665">
    <property type="entry name" value="Calcium ATPase, transmembrane domain M"/>
    <property type="match status" value="1"/>
</dbReference>
<protein>
    <recommendedName>
        <fullName evidence="14">Calcium-transporting ATPase 12, plasma membrane-type</fullName>
    </recommendedName>
</protein>
<feature type="transmembrane region" description="Helical" evidence="9">
    <location>
        <begin position="1347"/>
        <end position="1372"/>
    </location>
</feature>
<feature type="domain" description="Cation-transporting P-type ATPase C-terminal" evidence="11">
    <location>
        <begin position="1200"/>
        <end position="1362"/>
    </location>
</feature>
<evidence type="ECO:0008006" key="14">
    <source>
        <dbReference type="Google" id="ProtNLM"/>
    </source>
</evidence>
<evidence type="ECO:0000256" key="1">
    <source>
        <dbReference type="ARBA" id="ARBA00004370"/>
    </source>
</evidence>
<feature type="transmembrane region" description="Helical" evidence="9">
    <location>
        <begin position="1202"/>
        <end position="1221"/>
    </location>
</feature>
<accession>A0ABY9CWA2</accession>
<evidence type="ECO:0000256" key="5">
    <source>
        <dbReference type="ARBA" id="ARBA00022842"/>
    </source>
</evidence>
<dbReference type="Gene3D" id="2.70.150.10">
    <property type="entry name" value="Calcium-transporting ATPase, cytoplasmic transduction domain A"/>
    <property type="match status" value="1"/>
</dbReference>
<keyword evidence="13" id="KW-1185">Reference proteome</keyword>
<dbReference type="InterPro" id="IPR036412">
    <property type="entry name" value="HAD-like_sf"/>
</dbReference>
<evidence type="ECO:0000259" key="11">
    <source>
        <dbReference type="Pfam" id="PF00689"/>
    </source>
</evidence>
<dbReference type="InterPro" id="IPR006068">
    <property type="entry name" value="ATPase_P-typ_cation-transptr_C"/>
</dbReference>
<dbReference type="InterPro" id="IPR008250">
    <property type="entry name" value="ATPase_P-typ_transduc_dom_A_sf"/>
</dbReference>
<dbReference type="Pfam" id="PF00689">
    <property type="entry name" value="Cation_ATPase_C"/>
    <property type="match status" value="1"/>
</dbReference>
<keyword evidence="3" id="KW-0479">Metal-binding</keyword>
<dbReference type="SUPFAM" id="SSF81653">
    <property type="entry name" value="Calcium ATPase, transduction domain A"/>
    <property type="match status" value="1"/>
</dbReference>
<evidence type="ECO:0000313" key="13">
    <source>
        <dbReference type="Proteomes" id="UP001227230"/>
    </source>
</evidence>
<dbReference type="EMBL" id="CP126659">
    <property type="protein sequence ID" value="WJZ99688.1"/>
    <property type="molecule type" value="Genomic_DNA"/>
</dbReference>
<dbReference type="Pfam" id="PF13246">
    <property type="entry name" value="Cation_ATPase"/>
    <property type="match status" value="1"/>
</dbReference>
<evidence type="ECO:0000256" key="2">
    <source>
        <dbReference type="ARBA" id="ARBA00022692"/>
    </source>
</evidence>
<feature type="transmembrane region" description="Helical" evidence="9">
    <location>
        <begin position="765"/>
        <end position="789"/>
    </location>
</feature>
<evidence type="ECO:0000256" key="6">
    <source>
        <dbReference type="ARBA" id="ARBA00022989"/>
    </source>
</evidence>
<evidence type="ECO:0000259" key="10">
    <source>
        <dbReference type="Pfam" id="PF00122"/>
    </source>
</evidence>
<evidence type="ECO:0000256" key="9">
    <source>
        <dbReference type="SAM" id="Phobius"/>
    </source>
</evidence>
<gene>
    <name evidence="12" type="ORF">VitviT2T_018109</name>
</gene>
<dbReference type="InterPro" id="IPR059000">
    <property type="entry name" value="ATPase_P-type_domA"/>
</dbReference>
<dbReference type="Gene3D" id="3.40.50.1000">
    <property type="entry name" value="HAD superfamily/HAD-like"/>
    <property type="match status" value="1"/>
</dbReference>
<keyword evidence="4" id="KW-0106">Calcium</keyword>
<evidence type="ECO:0000256" key="3">
    <source>
        <dbReference type="ARBA" id="ARBA00022723"/>
    </source>
</evidence>
<evidence type="ECO:0000256" key="8">
    <source>
        <dbReference type="SAM" id="MobiDB-lite"/>
    </source>
</evidence>
<dbReference type="Pfam" id="PF00122">
    <property type="entry name" value="E1-E2_ATPase"/>
    <property type="match status" value="1"/>
</dbReference>
<keyword evidence="5" id="KW-0460">Magnesium</keyword>
<feature type="transmembrane region" description="Helical" evidence="9">
    <location>
        <begin position="507"/>
        <end position="524"/>
    </location>
</feature>
<sequence>MNTQAAQLRPSIDRRDADDHGIYTDVDGDGDGTHIHFDGDGDGTHVDFDRNGDGAHIDGDGTHVDFDGDGDGTLIDVDGHGTHKYANGLGIHSNVDGDGDGDATHTDVDDNGTHKDVNGVCGTPVDFDGDVTHIDVDNHGTHTDVDGHDTHKDHKQLGRLPRGSTEDGSSLPSRVNAALPSRPWIAAAAILQSALEGTLSQKTAFNGELVEQNQVDDGLAQQTKLDARLAGQITVACRVLDQSTVVRGLAEQTTVDAKACSPRNYKRQPHEVEVGSMVGASNDGDSSPRITLPLQLDEVAIHLSIPSQCAVGNGSYNNDDGVNSVIGQLKSKAVHSVICSFSASSGQVVVDLCNMNTSFKSEEGAGISKNYEEDGQHLLLNAMVKIEDEDLDPPPAILVQEEEVQQLQTIAISEILKEEKDWNAQLGRNNLPEDEGQQLWKAVAKIVEKKFLNALRRLGGAEQVFLNLGPLLGARKVAGDGPEFLECTKTPVYEIGSFFLQACKRRTNVILLLLGALVLALGMWEKGTQKGWHDGFGILMALFLILSFTSVSRFRRARQMKKRLIEENGLQVEVIRSGQSHLVPICEIGEDMIVRLRKGSLVPADGLLVGGNSLVLDGILDKNISCDQNPFLYAGSKVIQGDGLMLVTSAGNATELGTAMSLVTDHADDKLLLEPRLRKHNLHANIKNLTKEALLEGRINKPIALVDDSALVISILLVGLILLLRSLIRRDINYDVSQQVKGEVGIKGVMDTLKVLLNSEGKVRILAAFLTAVVMGLQHGIPFVISGCLSYWNGRSRSSNITLNPKSLSACGTLGIVTVLCIDISGGILTSDRMEVNRFWIGEEDIADDHDDGHSEVSPVVLEALSRGVGAMGLVPGIPLTSADDALICWAKSKRGFKMELLEQRSTAVCDGKLSSNKEGNGVLLRNSDDDENILHLHWKGDAETILDLCSRYYECGGEIHAIEKQKSKFEKVIKEMEGSGLQPIAFAYKQTEVIELEENGLILLALVGVKQYYCLEEIKSVVRTFKNAGIIIKLVSQDDLPTSRPIARELGLFSPGSDDDGQTLKGHEFRELSDDVRAETADQITLLWSSLPTEKLLMVKSLKQRGHVVAFLGGLTARDAPVLKEADIGITTGNRSTQLAVEISDIDIGKSLTSLIPILASGKLAYRSIQKFVHIHVTSNLTILLTTAVESICLGETSITIFHLLYLNLILGIVGGFMLVTKPRNQQLGSIEPGKRNAWIITKAMWGNTLIQVLYQVAVLLMFQFKGEAVPGMKHINQKVRKAVIFFSFILYQVPSYFSPVPVPLIPETAKFYDLHNYRFVGVVGAFTVMQVVGATEFWVRLNWVHLAFCSLISLISWVIHLATVFLSLLIKRRAS</sequence>
<feature type="transmembrane region" description="Helical" evidence="9">
    <location>
        <begin position="810"/>
        <end position="829"/>
    </location>
</feature>
<feature type="compositionally biased region" description="Basic and acidic residues" evidence="8">
    <location>
        <begin position="139"/>
        <end position="156"/>
    </location>
</feature>
<dbReference type="Gene3D" id="1.20.1110.10">
    <property type="entry name" value="Calcium-transporting ATPase, transmembrane domain"/>
    <property type="match status" value="1"/>
</dbReference>
<dbReference type="SUPFAM" id="SSF56784">
    <property type="entry name" value="HAD-like"/>
    <property type="match status" value="1"/>
</dbReference>
<comment type="subcellular location">
    <subcellularLocation>
        <location evidence="1">Membrane</location>
    </subcellularLocation>
</comment>
<organism evidence="12 13">
    <name type="scientific">Vitis vinifera</name>
    <name type="common">Grape</name>
    <dbReference type="NCBI Taxonomy" id="29760"/>
    <lineage>
        <taxon>Eukaryota</taxon>
        <taxon>Viridiplantae</taxon>
        <taxon>Streptophyta</taxon>
        <taxon>Embryophyta</taxon>
        <taxon>Tracheophyta</taxon>
        <taxon>Spermatophyta</taxon>
        <taxon>Magnoliopsida</taxon>
        <taxon>eudicotyledons</taxon>
        <taxon>Gunneridae</taxon>
        <taxon>Pentapetalae</taxon>
        <taxon>rosids</taxon>
        <taxon>Vitales</taxon>
        <taxon>Vitaceae</taxon>
        <taxon>Viteae</taxon>
        <taxon>Vitis</taxon>
    </lineage>
</organism>
<dbReference type="InterPro" id="IPR023299">
    <property type="entry name" value="ATPase_P-typ_cyto_dom_N"/>
</dbReference>
<feature type="domain" description="P-type ATPase A" evidence="10">
    <location>
        <begin position="571"/>
        <end position="663"/>
    </location>
</feature>
<name>A0ABY9CWA2_VITVI</name>
<evidence type="ECO:0000256" key="7">
    <source>
        <dbReference type="ARBA" id="ARBA00023136"/>
    </source>
</evidence>
<reference evidence="12 13" key="1">
    <citation type="journal article" date="2023" name="Hortic Res">
        <title>The complete reference genome for grapevine (Vitis vinifera L.) genetics and breeding.</title>
        <authorList>
            <person name="Shi X."/>
            <person name="Cao S."/>
            <person name="Wang X."/>
            <person name="Huang S."/>
            <person name="Wang Y."/>
            <person name="Liu Z."/>
            <person name="Liu W."/>
            <person name="Leng X."/>
            <person name="Peng Y."/>
            <person name="Wang N."/>
            <person name="Wang Y."/>
            <person name="Ma Z."/>
            <person name="Xu X."/>
            <person name="Zhang F."/>
            <person name="Xue H."/>
            <person name="Zhong H."/>
            <person name="Wang Y."/>
            <person name="Zhang K."/>
            <person name="Velt A."/>
            <person name="Avia K."/>
            <person name="Holtgrawe D."/>
            <person name="Grimplet J."/>
            <person name="Matus J.T."/>
            <person name="Ware D."/>
            <person name="Wu X."/>
            <person name="Wang H."/>
            <person name="Liu C."/>
            <person name="Fang Y."/>
            <person name="Rustenholz C."/>
            <person name="Cheng Z."/>
            <person name="Xiao H."/>
            <person name="Zhou Y."/>
        </authorList>
    </citation>
    <scope>NUCLEOTIDE SEQUENCE [LARGE SCALE GENOMIC DNA]</scope>
    <source>
        <strain evidence="13">cv. Pinot noir / PN40024</strain>
        <tissue evidence="12">Leaf</tissue>
    </source>
</reference>
<feature type="transmembrane region" description="Helical" evidence="9">
    <location>
        <begin position="710"/>
        <end position="728"/>
    </location>
</feature>
<dbReference type="PANTHER" id="PTHR24093:SF454">
    <property type="entry name" value="CATION-TRANSPORTING P-TYPE ATPASE C-TERMINAL DOMAIN-CONTAINING PROTEIN"/>
    <property type="match status" value="1"/>
</dbReference>
<feature type="transmembrane region" description="Helical" evidence="9">
    <location>
        <begin position="1319"/>
        <end position="1341"/>
    </location>
</feature>
<proteinExistence type="predicted"/>
<feature type="transmembrane region" description="Helical" evidence="9">
    <location>
        <begin position="1284"/>
        <end position="1307"/>
    </location>
</feature>
<dbReference type="PANTHER" id="PTHR24093">
    <property type="entry name" value="CATION TRANSPORTING ATPASE"/>
    <property type="match status" value="1"/>
</dbReference>
<keyword evidence="2 9" id="KW-0812">Transmembrane</keyword>